<dbReference type="GO" id="GO:0140359">
    <property type="term" value="F:ABC-type transporter activity"/>
    <property type="evidence" value="ECO:0007669"/>
    <property type="project" value="InterPro"/>
</dbReference>
<evidence type="ECO:0000256" key="3">
    <source>
        <dbReference type="ARBA" id="ARBA00022448"/>
    </source>
</evidence>
<dbReference type="InterPro" id="IPR051449">
    <property type="entry name" value="ABC-2_transporter_component"/>
</dbReference>
<feature type="transmembrane region" description="Helical" evidence="8">
    <location>
        <begin position="365"/>
        <end position="383"/>
    </location>
</feature>
<evidence type="ECO:0000256" key="2">
    <source>
        <dbReference type="ARBA" id="ARBA00007783"/>
    </source>
</evidence>
<evidence type="ECO:0000256" key="5">
    <source>
        <dbReference type="ARBA" id="ARBA00022692"/>
    </source>
</evidence>
<comment type="subcellular location">
    <subcellularLocation>
        <location evidence="1">Cell membrane</location>
        <topology evidence="1">Multi-pass membrane protein</topology>
    </subcellularLocation>
</comment>
<dbReference type="PANTHER" id="PTHR30294">
    <property type="entry name" value="MEMBRANE COMPONENT OF ABC TRANSPORTER YHHJ-RELATED"/>
    <property type="match status" value="1"/>
</dbReference>
<feature type="transmembrane region" description="Helical" evidence="8">
    <location>
        <begin position="193"/>
        <end position="215"/>
    </location>
</feature>
<dbReference type="GO" id="GO:0005886">
    <property type="term" value="C:plasma membrane"/>
    <property type="evidence" value="ECO:0007669"/>
    <property type="project" value="UniProtKB-SubCell"/>
</dbReference>
<feature type="domain" description="ABC transmembrane type-2" evidence="9">
    <location>
        <begin position="151"/>
        <end position="386"/>
    </location>
</feature>
<keyword evidence="3" id="KW-0813">Transport</keyword>
<gene>
    <name evidence="10" type="ORF">A2527_01140</name>
</gene>
<name>A0A1F6GEI1_9PROT</name>
<evidence type="ECO:0000256" key="1">
    <source>
        <dbReference type="ARBA" id="ARBA00004651"/>
    </source>
</evidence>
<accession>A0A1F6GEI1</accession>
<evidence type="ECO:0000259" key="9">
    <source>
        <dbReference type="PROSITE" id="PS51012"/>
    </source>
</evidence>
<keyword evidence="6 8" id="KW-1133">Transmembrane helix</keyword>
<keyword evidence="5 8" id="KW-0812">Transmembrane</keyword>
<feature type="transmembrane region" description="Helical" evidence="8">
    <location>
        <begin position="21"/>
        <end position="39"/>
    </location>
</feature>
<organism evidence="10 11">
    <name type="scientific">Candidatus Lambdaproteobacteria bacterium RIFOXYD2_FULL_50_16</name>
    <dbReference type="NCBI Taxonomy" id="1817772"/>
    <lineage>
        <taxon>Bacteria</taxon>
        <taxon>Pseudomonadati</taxon>
        <taxon>Pseudomonadota</taxon>
        <taxon>Candidatus Lambdaproteobacteria</taxon>
    </lineage>
</organism>
<dbReference type="PANTHER" id="PTHR30294:SF38">
    <property type="entry name" value="TRANSPORT PERMEASE PROTEIN"/>
    <property type="match status" value="1"/>
</dbReference>
<feature type="transmembrane region" description="Helical" evidence="8">
    <location>
        <begin position="276"/>
        <end position="298"/>
    </location>
</feature>
<keyword evidence="4" id="KW-1003">Cell membrane</keyword>
<dbReference type="PROSITE" id="PS51012">
    <property type="entry name" value="ABC_TM2"/>
    <property type="match status" value="1"/>
</dbReference>
<evidence type="ECO:0000256" key="6">
    <source>
        <dbReference type="ARBA" id="ARBA00022989"/>
    </source>
</evidence>
<keyword evidence="7 8" id="KW-0472">Membrane</keyword>
<evidence type="ECO:0000256" key="7">
    <source>
        <dbReference type="ARBA" id="ARBA00023136"/>
    </source>
</evidence>
<evidence type="ECO:0000256" key="8">
    <source>
        <dbReference type="SAM" id="Phobius"/>
    </source>
</evidence>
<dbReference type="Pfam" id="PF12698">
    <property type="entry name" value="ABC2_membrane_3"/>
    <property type="match status" value="1"/>
</dbReference>
<dbReference type="STRING" id="1817772.A2527_01140"/>
<reference evidence="10 11" key="1">
    <citation type="journal article" date="2016" name="Nat. Commun.">
        <title>Thousands of microbial genomes shed light on interconnected biogeochemical processes in an aquifer system.</title>
        <authorList>
            <person name="Anantharaman K."/>
            <person name="Brown C.T."/>
            <person name="Hug L.A."/>
            <person name="Sharon I."/>
            <person name="Castelle C.J."/>
            <person name="Probst A.J."/>
            <person name="Thomas B.C."/>
            <person name="Singh A."/>
            <person name="Wilkins M.J."/>
            <person name="Karaoz U."/>
            <person name="Brodie E.L."/>
            <person name="Williams K.H."/>
            <person name="Hubbard S.S."/>
            <person name="Banfield J.F."/>
        </authorList>
    </citation>
    <scope>NUCLEOTIDE SEQUENCE [LARGE SCALE GENOMIC DNA]</scope>
</reference>
<proteinExistence type="inferred from homology"/>
<comment type="caution">
    <text evidence="10">The sequence shown here is derived from an EMBL/GenBank/DDBJ whole genome shotgun (WGS) entry which is preliminary data.</text>
</comment>
<sequence>MKLQWIAWRLILEIRRDRRTLAMFFLVPLVVMTLIYYALQGDEKASLGLVTRGVARLWDYPISAVLAESEDLELVELSLPDEEADPVKIEAFIKDALAKGEVQGVLLMDARLLEERFGGERGDLHLYLEGSRPTATAAILSGVASAMDDLAEQLPIVVDNTCSAQCAESINNKALNLNKHYLYGDEDYRSIDYFLPAFPPLLVFFFTFIITIITFQRERARGTLARLIIAPFSFFQVILGYGLGFFAFFTLQSAIVLGYVLLLLRIPLTGWQITQLGFLTLLLMLVAMVMGLFCSFLAKNEFQAIQFIPLVILPQIFLSDMIWRVETFPVFFRLLAFSFPLTYANRAARGLVLKGEALWINWPDLLALVGFLGLFLLGMLLFVRSRQAV</sequence>
<protein>
    <recommendedName>
        <fullName evidence="9">ABC transmembrane type-2 domain-containing protein</fullName>
    </recommendedName>
</protein>
<feature type="transmembrane region" description="Helical" evidence="8">
    <location>
        <begin position="222"/>
        <end position="239"/>
    </location>
</feature>
<feature type="transmembrane region" description="Helical" evidence="8">
    <location>
        <begin position="304"/>
        <end position="323"/>
    </location>
</feature>
<dbReference type="InterPro" id="IPR013525">
    <property type="entry name" value="ABC2_TM"/>
</dbReference>
<dbReference type="AlphaFoldDB" id="A0A1F6GEI1"/>
<comment type="similarity">
    <text evidence="2">Belongs to the ABC-2 integral membrane protein family.</text>
</comment>
<evidence type="ECO:0000256" key="4">
    <source>
        <dbReference type="ARBA" id="ARBA00022475"/>
    </source>
</evidence>
<evidence type="ECO:0000313" key="11">
    <source>
        <dbReference type="Proteomes" id="UP000178449"/>
    </source>
</evidence>
<dbReference type="EMBL" id="MFNE01000011">
    <property type="protein sequence ID" value="OGG96526.1"/>
    <property type="molecule type" value="Genomic_DNA"/>
</dbReference>
<dbReference type="Proteomes" id="UP000178449">
    <property type="component" value="Unassembled WGS sequence"/>
</dbReference>
<evidence type="ECO:0000313" key="10">
    <source>
        <dbReference type="EMBL" id="OGG96526.1"/>
    </source>
</evidence>
<dbReference type="InterPro" id="IPR047817">
    <property type="entry name" value="ABC2_TM_bact-type"/>
</dbReference>